<sequence>MNEDVRCEQGRNNREVLRDASLNGRHQTASLVEWSQVRMPEKRSQVRFSGRAKYYWVFSAFSKTNIFFSVVARSLELSPVCSMRLTPYYIGLHVCMGWNVPIEFVISKTNEANGPFFFLSGKNHPMTSPAGEARGSVRLLLTKNHPVPSPAFRVEAPVNPLVVRSFGSGISPAGPHLEIFEKLKKPSNTLPDPGIHGTYNINGEKWVYIGEKTSKDLSRHGQGKREGQTLTD</sequence>
<accession>A0A2H1VD64</accession>
<evidence type="ECO:0000313" key="1">
    <source>
        <dbReference type="EMBL" id="SOQ38765.1"/>
    </source>
</evidence>
<proteinExistence type="predicted"/>
<name>A0A2H1VD64_SPOFR</name>
<dbReference type="AlphaFoldDB" id="A0A2H1VD64"/>
<protein>
    <submittedName>
        <fullName evidence="1">SFRICE_001568</fullName>
    </submittedName>
</protein>
<reference evidence="1" key="1">
    <citation type="submission" date="2016-07" db="EMBL/GenBank/DDBJ databases">
        <authorList>
            <person name="Bretaudeau A."/>
        </authorList>
    </citation>
    <scope>NUCLEOTIDE SEQUENCE</scope>
    <source>
        <strain evidence="1">Rice</strain>
        <tissue evidence="1">Whole body</tissue>
    </source>
</reference>
<dbReference type="EMBL" id="ODYU01001904">
    <property type="protein sequence ID" value="SOQ38765.1"/>
    <property type="molecule type" value="Genomic_DNA"/>
</dbReference>
<gene>
    <name evidence="1" type="ORF">SFRICE_001568</name>
</gene>
<organism evidence="1">
    <name type="scientific">Spodoptera frugiperda</name>
    <name type="common">Fall armyworm</name>
    <dbReference type="NCBI Taxonomy" id="7108"/>
    <lineage>
        <taxon>Eukaryota</taxon>
        <taxon>Metazoa</taxon>
        <taxon>Ecdysozoa</taxon>
        <taxon>Arthropoda</taxon>
        <taxon>Hexapoda</taxon>
        <taxon>Insecta</taxon>
        <taxon>Pterygota</taxon>
        <taxon>Neoptera</taxon>
        <taxon>Endopterygota</taxon>
        <taxon>Lepidoptera</taxon>
        <taxon>Glossata</taxon>
        <taxon>Ditrysia</taxon>
        <taxon>Noctuoidea</taxon>
        <taxon>Noctuidae</taxon>
        <taxon>Amphipyrinae</taxon>
        <taxon>Spodoptera</taxon>
    </lineage>
</organism>